<protein>
    <submittedName>
        <fullName evidence="2">Uncharacterized protein</fullName>
    </submittedName>
</protein>
<keyword evidence="1" id="KW-1133">Transmembrane helix</keyword>
<dbReference type="EMBL" id="GGEC01001980">
    <property type="protein sequence ID" value="MBW82463.1"/>
    <property type="molecule type" value="Transcribed_RNA"/>
</dbReference>
<keyword evidence="1" id="KW-0812">Transmembrane</keyword>
<proteinExistence type="predicted"/>
<evidence type="ECO:0000313" key="2">
    <source>
        <dbReference type="EMBL" id="MBW82463.1"/>
    </source>
</evidence>
<feature type="transmembrane region" description="Helical" evidence="1">
    <location>
        <begin position="17"/>
        <end position="40"/>
    </location>
</feature>
<accession>A0A2P2IMN6</accession>
<sequence>MYITLISFVVDLSLDGLLVPVLMLMHVVLFLCHGSIPSLLQAKGQSLVLKY</sequence>
<name>A0A2P2IMN6_RHIMU</name>
<keyword evidence="1" id="KW-0472">Membrane</keyword>
<reference evidence="2" key="1">
    <citation type="submission" date="2018-02" db="EMBL/GenBank/DDBJ databases">
        <title>Rhizophora mucronata_Transcriptome.</title>
        <authorList>
            <person name="Meera S.P."/>
            <person name="Sreeshan A."/>
            <person name="Augustine A."/>
        </authorList>
    </citation>
    <scope>NUCLEOTIDE SEQUENCE</scope>
    <source>
        <tissue evidence="2">Leaf</tissue>
    </source>
</reference>
<organism evidence="2">
    <name type="scientific">Rhizophora mucronata</name>
    <name type="common">Asiatic mangrove</name>
    <dbReference type="NCBI Taxonomy" id="61149"/>
    <lineage>
        <taxon>Eukaryota</taxon>
        <taxon>Viridiplantae</taxon>
        <taxon>Streptophyta</taxon>
        <taxon>Embryophyta</taxon>
        <taxon>Tracheophyta</taxon>
        <taxon>Spermatophyta</taxon>
        <taxon>Magnoliopsida</taxon>
        <taxon>eudicotyledons</taxon>
        <taxon>Gunneridae</taxon>
        <taxon>Pentapetalae</taxon>
        <taxon>rosids</taxon>
        <taxon>fabids</taxon>
        <taxon>Malpighiales</taxon>
        <taxon>Rhizophoraceae</taxon>
        <taxon>Rhizophora</taxon>
    </lineage>
</organism>
<dbReference type="AlphaFoldDB" id="A0A2P2IMN6"/>
<evidence type="ECO:0000256" key="1">
    <source>
        <dbReference type="SAM" id="Phobius"/>
    </source>
</evidence>